<dbReference type="GO" id="GO:0005886">
    <property type="term" value="C:plasma membrane"/>
    <property type="evidence" value="ECO:0007669"/>
    <property type="project" value="UniProtKB-SubCell"/>
</dbReference>
<evidence type="ECO:0000313" key="10">
    <source>
        <dbReference type="EMBL" id="QDJ14241.1"/>
    </source>
</evidence>
<evidence type="ECO:0000256" key="8">
    <source>
        <dbReference type="HAMAP-Rule" id="MF_00910"/>
    </source>
</evidence>
<dbReference type="HAMAP" id="MF_00910">
    <property type="entry name" value="FtsL"/>
    <property type="match status" value="1"/>
</dbReference>
<dbReference type="GO" id="GO:0032153">
    <property type="term" value="C:cell division site"/>
    <property type="evidence" value="ECO:0007669"/>
    <property type="project" value="UniProtKB-UniRule"/>
</dbReference>
<comment type="subunit">
    <text evidence="8">Part of a complex composed of FtsB, FtsL and FtsQ.</text>
</comment>
<dbReference type="RefSeq" id="WP_261919677.1">
    <property type="nucleotide sequence ID" value="NZ_CP022010.1"/>
</dbReference>
<keyword evidence="2 8" id="KW-1003">Cell membrane</keyword>
<keyword evidence="3 8" id="KW-0132">Cell division</keyword>
<accession>A0A8E3SCP4</accession>
<feature type="transmembrane region" description="Helical" evidence="8">
    <location>
        <begin position="24"/>
        <end position="44"/>
    </location>
</feature>
<proteinExistence type="inferred from homology"/>
<dbReference type="NCBIfam" id="TIGR02209">
    <property type="entry name" value="ftsL_broad"/>
    <property type="match status" value="1"/>
</dbReference>
<evidence type="ECO:0000256" key="9">
    <source>
        <dbReference type="NCBIfam" id="TIGR02209"/>
    </source>
</evidence>
<keyword evidence="6 8" id="KW-0472">Membrane</keyword>
<evidence type="ECO:0000256" key="5">
    <source>
        <dbReference type="ARBA" id="ARBA00022989"/>
    </source>
</evidence>
<comment type="function">
    <text evidence="8">Essential cell division protein. May link together the upstream cell division proteins, which are predominantly cytoplasmic, with the downstream cell division proteins, which are predominantly periplasmic.</text>
</comment>
<comment type="subcellular location">
    <subcellularLocation>
        <location evidence="8">Cell inner membrane</location>
        <topology evidence="8">Single-pass type II membrane protein</topology>
    </subcellularLocation>
    <subcellularLocation>
        <location evidence="1">Cell membrane</location>
        <topology evidence="1">Single-pass type II membrane protein</topology>
    </subcellularLocation>
    <text evidence="8">Localizes to the division septum where it forms a ring structure.</text>
</comment>
<dbReference type="PANTHER" id="PTHR37479">
    <property type="entry name" value="CELL DIVISION PROTEIN FTSL"/>
    <property type="match status" value="1"/>
</dbReference>
<organism evidence="10 11">
    <name type="scientific">Mergibacter septicus</name>
    <dbReference type="NCBI Taxonomy" id="221402"/>
    <lineage>
        <taxon>Bacteria</taxon>
        <taxon>Pseudomonadati</taxon>
        <taxon>Pseudomonadota</taxon>
        <taxon>Gammaproteobacteria</taxon>
        <taxon>Pasteurellales</taxon>
        <taxon>Pasteurellaceae</taxon>
        <taxon>Mergibacter</taxon>
    </lineage>
</organism>
<evidence type="ECO:0000313" key="11">
    <source>
        <dbReference type="Proteomes" id="UP000955338"/>
    </source>
</evidence>
<name>A0A8E3SCP4_9PAST</name>
<evidence type="ECO:0000256" key="4">
    <source>
        <dbReference type="ARBA" id="ARBA00022692"/>
    </source>
</evidence>
<evidence type="ECO:0000256" key="2">
    <source>
        <dbReference type="ARBA" id="ARBA00022475"/>
    </source>
</evidence>
<keyword evidence="4 8" id="KW-0812">Transmembrane</keyword>
<evidence type="ECO:0000256" key="3">
    <source>
        <dbReference type="ARBA" id="ARBA00022618"/>
    </source>
</evidence>
<gene>
    <name evidence="8 10" type="primary">ftsL</name>
    <name evidence="10" type="ORF">CEP48_01865</name>
</gene>
<keyword evidence="7 8" id="KW-0131">Cell cycle</keyword>
<sequence length="105" mass="12127">MFKKNERYPLYQVILSDLYTSNKLLIFLVLSVLATAMATVWITYQTRLLVEEKSELTIEYSLLKNEQLNLSLEEQTLSDNLRVEPLAQQLGMKVISNSSEVVIEE</sequence>
<reference evidence="10" key="1">
    <citation type="submission" date="2017-06" db="EMBL/GenBank/DDBJ databases">
        <title>Genome sequencing of pathogenic and non-pathogenic strains within Bisgaard taxon 40.</title>
        <authorList>
            <person name="Ladner J.T."/>
            <person name="Lovett S.P."/>
            <person name="Koroleva G."/>
            <person name="Lorch J.M."/>
        </authorList>
    </citation>
    <scope>NUCLEOTIDE SEQUENCE</scope>
    <source>
        <strain evidence="10">27576-1-I1</strain>
    </source>
</reference>
<keyword evidence="5 8" id="KW-1133">Transmembrane helix</keyword>
<dbReference type="PANTHER" id="PTHR37479:SF1">
    <property type="entry name" value="CELL DIVISION PROTEIN FTSL"/>
    <property type="match status" value="1"/>
</dbReference>
<dbReference type="EMBL" id="CP022011">
    <property type="protein sequence ID" value="QDJ14241.1"/>
    <property type="molecule type" value="Genomic_DNA"/>
</dbReference>
<keyword evidence="11" id="KW-1185">Reference proteome</keyword>
<dbReference type="InterPro" id="IPR011922">
    <property type="entry name" value="Cell_div_FtsL"/>
</dbReference>
<dbReference type="AlphaFoldDB" id="A0A8E3SCP4"/>
<protein>
    <recommendedName>
        <fullName evidence="8 9">Cell division protein FtsL</fullName>
    </recommendedName>
</protein>
<comment type="similarity">
    <text evidence="8">Belongs to the FtsL family.</text>
</comment>
<dbReference type="GO" id="GO:0043093">
    <property type="term" value="P:FtsZ-dependent cytokinesis"/>
    <property type="evidence" value="ECO:0007669"/>
    <property type="project" value="UniProtKB-UniRule"/>
</dbReference>
<dbReference type="Pfam" id="PF04999">
    <property type="entry name" value="FtsL"/>
    <property type="match status" value="1"/>
</dbReference>
<evidence type="ECO:0000256" key="6">
    <source>
        <dbReference type="ARBA" id="ARBA00023136"/>
    </source>
</evidence>
<dbReference type="Proteomes" id="UP000955338">
    <property type="component" value="Chromosome"/>
</dbReference>
<evidence type="ECO:0000256" key="7">
    <source>
        <dbReference type="ARBA" id="ARBA00023306"/>
    </source>
</evidence>
<keyword evidence="8" id="KW-0997">Cell inner membrane</keyword>
<evidence type="ECO:0000256" key="1">
    <source>
        <dbReference type="ARBA" id="ARBA00004401"/>
    </source>
</evidence>